<name>A0A3M8DD61_9BACL</name>
<organism evidence="2 3">
    <name type="scientific">Brevibacillus fluminis</name>
    <dbReference type="NCBI Taxonomy" id="511487"/>
    <lineage>
        <taxon>Bacteria</taxon>
        <taxon>Bacillati</taxon>
        <taxon>Bacillota</taxon>
        <taxon>Bacilli</taxon>
        <taxon>Bacillales</taxon>
        <taxon>Paenibacillaceae</taxon>
        <taxon>Brevibacillus</taxon>
    </lineage>
</organism>
<evidence type="ECO:0000313" key="2">
    <source>
        <dbReference type="EMBL" id="RNB85938.1"/>
    </source>
</evidence>
<keyword evidence="1" id="KW-0732">Signal</keyword>
<keyword evidence="3" id="KW-1185">Reference proteome</keyword>
<sequence length="537" mass="57119">MKKMMAMTTAAVMCGAFLATTWGAANVPVNAMTTEAAAQTFAPGQAFTAKELPFAQSMTVLDATQMDVTGDGEIDDVLLLGHKEKADDLYSTDVTVVVKDGKAKTYAKLSIGKVDGGYDPKVTSMDFNEDGVSDLLVQMANGGSGRTSTYSLLTFAGGKGKELVPQEKLNTGVELEVKFLDGFKAQVTNKLTGKTSTIDISAGKEAYLDAKIYEKAGKLLIPVEGAYDGYSELTPQFQPDGTIALAGVQQISGAAHADTIGIAKTVWALENGQLTLKEAVISPLDIDNLPSTRVEANKPFTEKDANPNTMVVDAKYADVTGDGAKDDILLVGTKEADSPYVTDLRVVVKDGKTGKEVQSSVGEENGGYEPALFIGQFNKTPGKEVLVEMATGGSGGVYTYSLLSFADNKPAEVVKQSLLNQGLAYDIQFADQFKVNVTNTADKDKQSIDVKNAKETYVEMGIYAKEGVLKEKTTGMIDGFGQLAPIDTDEDGVLELRGLQRISGAYHADGLATVVSVWKVDGDKLALQSKEIVPLKR</sequence>
<gene>
    <name evidence="2" type="ORF">EDM56_18245</name>
</gene>
<evidence type="ECO:0000313" key="3">
    <source>
        <dbReference type="Proteomes" id="UP000271031"/>
    </source>
</evidence>
<evidence type="ECO:0008006" key="4">
    <source>
        <dbReference type="Google" id="ProtNLM"/>
    </source>
</evidence>
<feature type="chain" id="PRO_5038925594" description="VCBS repeat-containing protein" evidence="1">
    <location>
        <begin position="25"/>
        <end position="537"/>
    </location>
</feature>
<dbReference type="EMBL" id="RHHQ01000013">
    <property type="protein sequence ID" value="RNB85938.1"/>
    <property type="molecule type" value="Genomic_DNA"/>
</dbReference>
<feature type="signal peptide" evidence="1">
    <location>
        <begin position="1"/>
        <end position="24"/>
    </location>
</feature>
<protein>
    <recommendedName>
        <fullName evidence="4">VCBS repeat-containing protein</fullName>
    </recommendedName>
</protein>
<accession>A0A3M8DD61</accession>
<dbReference type="InterPro" id="IPR028994">
    <property type="entry name" value="Integrin_alpha_N"/>
</dbReference>
<dbReference type="AlphaFoldDB" id="A0A3M8DD61"/>
<reference evidence="2 3" key="1">
    <citation type="submission" date="2018-10" db="EMBL/GenBank/DDBJ databases">
        <title>Phylogenomics of Brevibacillus.</title>
        <authorList>
            <person name="Dunlap C."/>
        </authorList>
    </citation>
    <scope>NUCLEOTIDE SEQUENCE [LARGE SCALE GENOMIC DNA]</scope>
    <source>
        <strain evidence="2 3">JCM 15716</strain>
    </source>
</reference>
<evidence type="ECO:0000256" key="1">
    <source>
        <dbReference type="SAM" id="SignalP"/>
    </source>
</evidence>
<dbReference type="OrthoDB" id="1653343at2"/>
<proteinExistence type="predicted"/>
<dbReference type="SUPFAM" id="SSF69318">
    <property type="entry name" value="Integrin alpha N-terminal domain"/>
    <property type="match status" value="1"/>
</dbReference>
<dbReference type="Proteomes" id="UP000271031">
    <property type="component" value="Unassembled WGS sequence"/>
</dbReference>
<dbReference type="RefSeq" id="WP_122919350.1">
    <property type="nucleotide sequence ID" value="NZ_RHHQ01000013.1"/>
</dbReference>
<comment type="caution">
    <text evidence="2">The sequence shown here is derived from an EMBL/GenBank/DDBJ whole genome shotgun (WGS) entry which is preliminary data.</text>
</comment>